<comment type="pathway">
    <text evidence="2">Protein modification; protein glycosylation.</text>
</comment>
<keyword evidence="9" id="KW-0812">Transmembrane</keyword>
<evidence type="ECO:0000313" key="10">
    <source>
        <dbReference type="EMBL" id="WWC85614.1"/>
    </source>
</evidence>
<dbReference type="GO" id="GO:1904423">
    <property type="term" value="C:dehydrodolichyl diphosphate synthase complex"/>
    <property type="evidence" value="ECO:0007669"/>
    <property type="project" value="InterPro"/>
</dbReference>
<feature type="region of interest" description="Disordered" evidence="8">
    <location>
        <begin position="132"/>
        <end position="189"/>
    </location>
</feature>
<keyword evidence="6" id="KW-0460">Magnesium</keyword>
<sequence>MSILNHIIRTLSFPIFILLHLLFILSSLFLRTYQTFFPSSSESQNSILEDELETTRNRTIHTRHIKPPKHLALIFVPSKKRKNGEKQALIQSILNAVEWSLQDDIQEISIWDGQGLIQSVLPNLMKTLSNSMSRNNTLPLSPPSTPPNEPTQDNNIPELEEPSSPSPQRKQGKDLCDNVDNSSSTSTSLSLGNEVRSIIVYPKSGPSSSKGLKIHFLPPSCSDELISNITKSYIDKNRHLDMIDVKSIDKDIKDQLHFTSDPELLLIHHLQQPKSNSLFKSLLPRSPPELWGYPFWTLRITEIYQYPSPLPLLHHLNPLISTLRSSTLPFLRKLGYSINLPIKLDWQGVLDKEEWKGSMRAWSKVEQRLGK</sequence>
<dbReference type="AlphaFoldDB" id="A0AAX4JLH1"/>
<dbReference type="InterPro" id="IPR038887">
    <property type="entry name" value="Nus1/NgBR"/>
</dbReference>
<feature type="transmembrane region" description="Helical" evidence="9">
    <location>
        <begin position="12"/>
        <end position="30"/>
    </location>
</feature>
<comment type="similarity">
    <text evidence="3">Belongs to the UPP synthase family.</text>
</comment>
<evidence type="ECO:0000256" key="4">
    <source>
        <dbReference type="ARBA" id="ARBA00012596"/>
    </source>
</evidence>
<dbReference type="Proteomes" id="UP001355207">
    <property type="component" value="Chromosome 1"/>
</dbReference>
<dbReference type="GeneID" id="91091150"/>
<dbReference type="PANTHER" id="PTHR21528">
    <property type="entry name" value="DEHYDRODOLICHYL DIPHOSPHATE SYNTHASE COMPLEX SUBUNIT NUS1"/>
    <property type="match status" value="1"/>
</dbReference>
<name>A0AAX4JLH1_9TREE</name>
<dbReference type="GO" id="GO:0045547">
    <property type="term" value="F:ditrans,polycis-polyprenyl diphosphate synthase [(2E,6E)-farnesyl diphosphate specific] activity"/>
    <property type="evidence" value="ECO:0007669"/>
    <property type="project" value="UniProtKB-EC"/>
</dbReference>
<proteinExistence type="inferred from homology"/>
<dbReference type="PANTHER" id="PTHR21528:SF0">
    <property type="entry name" value="DEHYDRODOLICHYL DIPHOSPHATE SYNTHASE COMPLEX SUBUNIT NUS1"/>
    <property type="match status" value="1"/>
</dbReference>
<organism evidence="10 11">
    <name type="scientific">Kwoniella dendrophila CBS 6074</name>
    <dbReference type="NCBI Taxonomy" id="1295534"/>
    <lineage>
        <taxon>Eukaryota</taxon>
        <taxon>Fungi</taxon>
        <taxon>Dikarya</taxon>
        <taxon>Basidiomycota</taxon>
        <taxon>Agaricomycotina</taxon>
        <taxon>Tremellomycetes</taxon>
        <taxon>Tremellales</taxon>
        <taxon>Cryptococcaceae</taxon>
        <taxon>Kwoniella</taxon>
    </lineage>
</organism>
<evidence type="ECO:0000256" key="3">
    <source>
        <dbReference type="ARBA" id="ARBA00005432"/>
    </source>
</evidence>
<evidence type="ECO:0000313" key="11">
    <source>
        <dbReference type="Proteomes" id="UP001355207"/>
    </source>
</evidence>
<comment type="catalytic activity">
    <reaction evidence="7">
        <text>n isopentenyl diphosphate + (2E,6E)-farnesyl diphosphate = a di-trans,poly-cis-polyprenyl diphosphate + n diphosphate</text>
        <dbReference type="Rhea" id="RHEA:53008"/>
        <dbReference type="Rhea" id="RHEA-COMP:19494"/>
        <dbReference type="ChEBI" id="CHEBI:33019"/>
        <dbReference type="ChEBI" id="CHEBI:128769"/>
        <dbReference type="ChEBI" id="CHEBI:136960"/>
        <dbReference type="ChEBI" id="CHEBI:175763"/>
        <dbReference type="EC" id="2.5.1.87"/>
    </reaction>
</comment>
<keyword evidence="5" id="KW-0808">Transferase</keyword>
<accession>A0AAX4JLH1</accession>
<dbReference type="GO" id="GO:0005789">
    <property type="term" value="C:endoplasmic reticulum membrane"/>
    <property type="evidence" value="ECO:0007669"/>
    <property type="project" value="TreeGrafter"/>
</dbReference>
<evidence type="ECO:0000256" key="1">
    <source>
        <dbReference type="ARBA" id="ARBA00001946"/>
    </source>
</evidence>
<comment type="cofactor">
    <cofactor evidence="1">
        <name>Mg(2+)</name>
        <dbReference type="ChEBI" id="CHEBI:18420"/>
    </cofactor>
</comment>
<feature type="compositionally biased region" description="Pro residues" evidence="8">
    <location>
        <begin position="140"/>
        <end position="149"/>
    </location>
</feature>
<evidence type="ECO:0000256" key="6">
    <source>
        <dbReference type="ARBA" id="ARBA00022842"/>
    </source>
</evidence>
<dbReference type="EMBL" id="CP144098">
    <property type="protein sequence ID" value="WWC85614.1"/>
    <property type="molecule type" value="Genomic_DNA"/>
</dbReference>
<gene>
    <name evidence="10" type="ORF">L201_000478</name>
</gene>
<evidence type="ECO:0000256" key="9">
    <source>
        <dbReference type="SAM" id="Phobius"/>
    </source>
</evidence>
<dbReference type="EC" id="2.5.1.87" evidence="4"/>
<keyword evidence="9" id="KW-0472">Membrane</keyword>
<dbReference type="RefSeq" id="XP_066072377.1">
    <property type="nucleotide sequence ID" value="XM_066216280.1"/>
</dbReference>
<keyword evidence="11" id="KW-1185">Reference proteome</keyword>
<reference evidence="10 11" key="1">
    <citation type="submission" date="2024-01" db="EMBL/GenBank/DDBJ databases">
        <title>Comparative genomics of Cryptococcus and Kwoniella reveals pathogenesis evolution and contrasting modes of karyotype evolution via chromosome fusion or intercentromeric recombination.</title>
        <authorList>
            <person name="Coelho M.A."/>
            <person name="David-Palma M."/>
            <person name="Shea T."/>
            <person name="Bowers K."/>
            <person name="McGinley-Smith S."/>
            <person name="Mohammad A.W."/>
            <person name="Gnirke A."/>
            <person name="Yurkov A.M."/>
            <person name="Nowrousian M."/>
            <person name="Sun S."/>
            <person name="Cuomo C.A."/>
            <person name="Heitman J."/>
        </authorList>
    </citation>
    <scope>NUCLEOTIDE SEQUENCE [LARGE SCALE GENOMIC DNA]</scope>
    <source>
        <strain evidence="10 11">CBS 6074</strain>
    </source>
</reference>
<evidence type="ECO:0000256" key="8">
    <source>
        <dbReference type="SAM" id="MobiDB-lite"/>
    </source>
</evidence>
<evidence type="ECO:0000256" key="7">
    <source>
        <dbReference type="ARBA" id="ARBA00047353"/>
    </source>
</evidence>
<keyword evidence="9" id="KW-1133">Transmembrane helix</keyword>
<evidence type="ECO:0000256" key="5">
    <source>
        <dbReference type="ARBA" id="ARBA00022679"/>
    </source>
</evidence>
<evidence type="ECO:0000256" key="2">
    <source>
        <dbReference type="ARBA" id="ARBA00004922"/>
    </source>
</evidence>
<protein>
    <recommendedName>
        <fullName evidence="4">ditrans,polycis-polyprenyl diphosphate synthase [(2E,6E)-farnesyldiphosphate specific]</fullName>
        <ecNumber evidence="4">2.5.1.87</ecNumber>
    </recommendedName>
</protein>